<name>A0A645JIR7_9ZZZZ</name>
<protein>
    <submittedName>
        <fullName evidence="2">Uncharacterized protein</fullName>
    </submittedName>
</protein>
<dbReference type="EMBL" id="VSSQ01141806">
    <property type="protein sequence ID" value="MPN63010.1"/>
    <property type="molecule type" value="Genomic_DNA"/>
</dbReference>
<keyword evidence="1" id="KW-0175">Coiled coil</keyword>
<evidence type="ECO:0000256" key="1">
    <source>
        <dbReference type="SAM" id="Coils"/>
    </source>
</evidence>
<gene>
    <name evidence="2" type="ORF">SDC9_210764</name>
</gene>
<evidence type="ECO:0000313" key="2">
    <source>
        <dbReference type="EMBL" id="MPN63010.1"/>
    </source>
</evidence>
<dbReference type="AlphaFoldDB" id="A0A645JIR7"/>
<organism evidence="2">
    <name type="scientific">bioreactor metagenome</name>
    <dbReference type="NCBI Taxonomy" id="1076179"/>
    <lineage>
        <taxon>unclassified sequences</taxon>
        <taxon>metagenomes</taxon>
        <taxon>ecological metagenomes</taxon>
    </lineage>
</organism>
<proteinExistence type="predicted"/>
<reference evidence="2" key="1">
    <citation type="submission" date="2019-08" db="EMBL/GenBank/DDBJ databases">
        <authorList>
            <person name="Kucharzyk K."/>
            <person name="Murdoch R.W."/>
            <person name="Higgins S."/>
            <person name="Loffler F."/>
        </authorList>
    </citation>
    <scope>NUCLEOTIDE SEQUENCE</scope>
</reference>
<accession>A0A645JIR7</accession>
<comment type="caution">
    <text evidence="2">The sequence shown here is derived from an EMBL/GenBank/DDBJ whole genome shotgun (WGS) entry which is preliminary data.</text>
</comment>
<sequence>MIEAEQKLGFVERFSNLRKERQETSNLVDQLEELNTRRIFSSELGEKIKQLRAILNRAQTEDAEEKL</sequence>
<feature type="coiled-coil region" evidence="1">
    <location>
        <begin position="14"/>
        <end position="61"/>
    </location>
</feature>